<protein>
    <submittedName>
        <fullName evidence="2">Uncharacterized protein</fullName>
    </submittedName>
</protein>
<feature type="region of interest" description="Disordered" evidence="1">
    <location>
        <begin position="30"/>
        <end position="63"/>
    </location>
</feature>
<name>A0A409WDW1_9AGAR</name>
<reference evidence="2 3" key="1">
    <citation type="journal article" date="2018" name="Evol. Lett.">
        <title>Horizontal gene cluster transfer increased hallucinogenic mushroom diversity.</title>
        <authorList>
            <person name="Reynolds H.T."/>
            <person name="Vijayakumar V."/>
            <person name="Gluck-Thaler E."/>
            <person name="Korotkin H.B."/>
            <person name="Matheny P.B."/>
            <person name="Slot J.C."/>
        </authorList>
    </citation>
    <scope>NUCLEOTIDE SEQUENCE [LARGE SCALE GENOMIC DNA]</scope>
    <source>
        <strain evidence="2 3">SRW20</strain>
    </source>
</reference>
<evidence type="ECO:0000256" key="1">
    <source>
        <dbReference type="SAM" id="MobiDB-lite"/>
    </source>
</evidence>
<dbReference type="EMBL" id="NHYE01005131">
    <property type="protein sequence ID" value="PPQ76693.1"/>
    <property type="molecule type" value="Genomic_DNA"/>
</dbReference>
<dbReference type="InParanoid" id="A0A409WDW1"/>
<dbReference type="Proteomes" id="UP000284706">
    <property type="component" value="Unassembled WGS sequence"/>
</dbReference>
<dbReference type="AlphaFoldDB" id="A0A409WDW1"/>
<accession>A0A409WDW1</accession>
<evidence type="ECO:0000313" key="2">
    <source>
        <dbReference type="EMBL" id="PPQ76693.1"/>
    </source>
</evidence>
<evidence type="ECO:0000313" key="3">
    <source>
        <dbReference type="Proteomes" id="UP000284706"/>
    </source>
</evidence>
<comment type="caution">
    <text evidence="2">The sequence shown here is derived from an EMBL/GenBank/DDBJ whole genome shotgun (WGS) entry which is preliminary data.</text>
</comment>
<organism evidence="2 3">
    <name type="scientific">Gymnopilus dilepis</name>
    <dbReference type="NCBI Taxonomy" id="231916"/>
    <lineage>
        <taxon>Eukaryota</taxon>
        <taxon>Fungi</taxon>
        <taxon>Dikarya</taxon>
        <taxon>Basidiomycota</taxon>
        <taxon>Agaricomycotina</taxon>
        <taxon>Agaricomycetes</taxon>
        <taxon>Agaricomycetidae</taxon>
        <taxon>Agaricales</taxon>
        <taxon>Agaricineae</taxon>
        <taxon>Hymenogastraceae</taxon>
        <taxon>Gymnopilus</taxon>
    </lineage>
</organism>
<keyword evidence="3" id="KW-1185">Reference proteome</keyword>
<gene>
    <name evidence="2" type="ORF">CVT26_004477</name>
</gene>
<sequence>MAESAASFLGLPGEKGHPMASVIMVQARASWSQHHGGGNGKGAATLPAERGKRRAAMATEPSQ</sequence>
<proteinExistence type="predicted"/>